<proteinExistence type="predicted"/>
<protein>
    <submittedName>
        <fullName evidence="1">Uncharacterized protein</fullName>
    </submittedName>
</protein>
<dbReference type="OrthoDB" id="9035233at2"/>
<dbReference type="HOGENOM" id="CLU_1479404_0_0_4"/>
<dbReference type="SUPFAM" id="SSF109709">
    <property type="entry name" value="KorB DNA-binding domain-like"/>
    <property type="match status" value="1"/>
</dbReference>
<accession>B1Z6C0</accession>
<evidence type="ECO:0000313" key="1">
    <source>
        <dbReference type="EMBL" id="ACB68997.1"/>
    </source>
</evidence>
<dbReference type="EMBL" id="CP001028">
    <property type="protein sequence ID" value="ACB68997.1"/>
    <property type="molecule type" value="Genomic_DNA"/>
</dbReference>
<keyword evidence="1" id="KW-0614">Plasmid</keyword>
<organism evidence="1 2">
    <name type="scientific">Burkholderia ambifaria (strain MC40-6)</name>
    <dbReference type="NCBI Taxonomy" id="398577"/>
    <lineage>
        <taxon>Bacteria</taxon>
        <taxon>Pseudomonadati</taxon>
        <taxon>Pseudomonadota</taxon>
        <taxon>Betaproteobacteria</taxon>
        <taxon>Burkholderiales</taxon>
        <taxon>Burkholderiaceae</taxon>
        <taxon>Burkholderia</taxon>
        <taxon>Burkholderia cepacia complex</taxon>
    </lineage>
</organism>
<gene>
    <name evidence="1" type="ordered locus">BamMC406_6572</name>
</gene>
<reference evidence="2" key="1">
    <citation type="submission" date="2008-04" db="EMBL/GenBank/DDBJ databases">
        <title>Complete sequence of plasmid 1 of Burkholderia ambifaria MC40-6.</title>
        <authorList>
            <person name="Copeland A."/>
            <person name="Lucas S."/>
            <person name="Lapidus A."/>
            <person name="Glavina del Rio T."/>
            <person name="Dalin E."/>
            <person name="Tice H."/>
            <person name="Pitluck S."/>
            <person name="Chain P."/>
            <person name="Malfatti S."/>
            <person name="Shin M."/>
            <person name="Vergez L."/>
            <person name="Lang D."/>
            <person name="Schmutz J."/>
            <person name="Larimer F."/>
            <person name="Land M."/>
            <person name="Hauser L."/>
            <person name="Kyrpides N."/>
            <person name="Lykidis A."/>
            <person name="Ramette A."/>
            <person name="Konstantinidis K."/>
            <person name="Tiedje J."/>
            <person name="Richardson P."/>
        </authorList>
    </citation>
    <scope>NUCLEOTIDE SEQUENCE [LARGE SCALE GENOMIC DNA]</scope>
    <source>
        <strain evidence="2">MC40-6</strain>
        <plasmid evidence="2">Plasmid pBMC401</plasmid>
    </source>
</reference>
<dbReference type="AlphaFoldDB" id="B1Z6C0"/>
<dbReference type="Proteomes" id="UP000001680">
    <property type="component" value="Plasmid pBMC401"/>
</dbReference>
<geneLocation type="plasmid" evidence="1 2">
    <name>pBMC401</name>
</geneLocation>
<evidence type="ECO:0000313" key="2">
    <source>
        <dbReference type="Proteomes" id="UP000001680"/>
    </source>
</evidence>
<dbReference type="RefSeq" id="WP_012367231.1">
    <property type="nucleotide sequence ID" value="NC_010553.1"/>
</dbReference>
<sequence length="182" mass="19460">MEREEQQATALETHSTLRKGGVSPVELGRFYRTILDDGICSNQVELARLFSTSTGVVSKALRASTLPESVITALGGSDRVTFRVAETLAKLLTSLGNDVVCRNAQKIVDGRTLPIAVVLAALADGSAMVHGGRLVSVSVAASGRYLKLEVEPRAMARILSRLAEFSEAIDMSARRICTVSRS</sequence>
<dbReference type="KEGG" id="bac:BamMC406_6572"/>
<dbReference type="Gene3D" id="1.10.10.2830">
    <property type="match status" value="1"/>
</dbReference>
<name>B1Z6C0_BURA4</name>